<feature type="signal peptide" evidence="3">
    <location>
        <begin position="1"/>
        <end position="34"/>
    </location>
</feature>
<keyword evidence="3" id="KW-0732">Signal</keyword>
<organism evidence="5">
    <name type="scientific">Musa acuminata subsp. malaccensis</name>
    <name type="common">Wild banana</name>
    <name type="synonym">Musa malaccensis</name>
    <dbReference type="NCBI Taxonomy" id="214687"/>
    <lineage>
        <taxon>Eukaryota</taxon>
        <taxon>Viridiplantae</taxon>
        <taxon>Streptophyta</taxon>
        <taxon>Embryophyta</taxon>
        <taxon>Tracheophyta</taxon>
        <taxon>Spermatophyta</taxon>
        <taxon>Magnoliopsida</taxon>
        <taxon>Liliopsida</taxon>
        <taxon>Zingiberales</taxon>
        <taxon>Musaceae</taxon>
        <taxon>Musa</taxon>
    </lineage>
</organism>
<dbReference type="GO" id="GO:0005507">
    <property type="term" value="F:copper ion binding"/>
    <property type="evidence" value="ECO:0007669"/>
    <property type="project" value="InterPro"/>
</dbReference>
<dbReference type="InterPro" id="IPR008972">
    <property type="entry name" value="Cupredoxin"/>
</dbReference>
<feature type="chain" id="PRO_5034754729" evidence="3">
    <location>
        <begin position="35"/>
        <end position="177"/>
    </location>
</feature>
<gene>
    <name evidence="5" type="ORF">GSMUA_297260.1</name>
</gene>
<evidence type="ECO:0000313" key="5">
    <source>
        <dbReference type="EMBL" id="CAG1859431.1"/>
    </source>
</evidence>
<feature type="non-terminal residue" evidence="5">
    <location>
        <position position="1"/>
    </location>
</feature>
<comment type="similarity">
    <text evidence="1">Belongs to the multicopper oxidase family.</text>
</comment>
<dbReference type="SUPFAM" id="SSF49503">
    <property type="entry name" value="Cupredoxins"/>
    <property type="match status" value="1"/>
</dbReference>
<dbReference type="InterPro" id="IPR045087">
    <property type="entry name" value="Cu-oxidase_fam"/>
</dbReference>
<evidence type="ECO:0000256" key="1">
    <source>
        <dbReference type="ARBA" id="ARBA00010609"/>
    </source>
</evidence>
<dbReference type="AlphaFoldDB" id="A0A8D7B336"/>
<dbReference type="Gene3D" id="2.60.40.420">
    <property type="entry name" value="Cupredoxins - blue copper proteins"/>
    <property type="match status" value="1"/>
</dbReference>
<reference evidence="5" key="1">
    <citation type="submission" date="2021-03" db="EMBL/GenBank/DDBJ databases">
        <authorList>
            <consortium name="Genoscope - CEA"/>
            <person name="William W."/>
        </authorList>
    </citation>
    <scope>NUCLEOTIDE SEQUENCE</scope>
    <source>
        <strain evidence="5">Doubled-haploid Pahang</strain>
    </source>
</reference>
<accession>A0A8D7B336</accession>
<protein>
    <submittedName>
        <fullName evidence="5">(wild Malaysian banana) hypothetical protein</fullName>
    </submittedName>
</protein>
<feature type="domain" description="Plastocyanin-like" evidence="4">
    <location>
        <begin position="44"/>
        <end position="123"/>
    </location>
</feature>
<evidence type="ECO:0000259" key="4">
    <source>
        <dbReference type="Pfam" id="PF07732"/>
    </source>
</evidence>
<evidence type="ECO:0000256" key="3">
    <source>
        <dbReference type="SAM" id="SignalP"/>
    </source>
</evidence>
<feature type="compositionally biased region" description="Polar residues" evidence="2">
    <location>
        <begin position="160"/>
        <end position="177"/>
    </location>
</feature>
<sequence>MVGRWRSSAAAAAGWVVAVALVWATALMLPSSAGDPFAYFDWDVSYITASPLGVPRKVIAISKQFPGPIMNVTTNWNVVVNVLNSLDEPVLLTWDGIQHRKNCWQDGVMGTNCPIPPGWNWTRSAASSTSPPSASSELLVAMVGSLSTTVKSSPCHLGSQMGTSPSLSGIGTSRTTR</sequence>
<dbReference type="PANTHER" id="PTHR11709">
    <property type="entry name" value="MULTI-COPPER OXIDASE"/>
    <property type="match status" value="1"/>
</dbReference>
<dbReference type="PANTHER" id="PTHR11709:SF58">
    <property type="entry name" value="SKU5 SIMILAR 3"/>
    <property type="match status" value="1"/>
</dbReference>
<dbReference type="Pfam" id="PF07732">
    <property type="entry name" value="Cu-oxidase_3"/>
    <property type="match status" value="1"/>
</dbReference>
<dbReference type="InterPro" id="IPR011707">
    <property type="entry name" value="Cu-oxidase-like_N"/>
</dbReference>
<dbReference type="EMBL" id="HG996466">
    <property type="protein sequence ID" value="CAG1859431.1"/>
    <property type="molecule type" value="Genomic_DNA"/>
</dbReference>
<name>A0A8D7B336_MUSAM</name>
<evidence type="ECO:0000256" key="2">
    <source>
        <dbReference type="SAM" id="MobiDB-lite"/>
    </source>
</evidence>
<proteinExistence type="inferred from homology"/>
<feature type="region of interest" description="Disordered" evidence="2">
    <location>
        <begin position="154"/>
        <end position="177"/>
    </location>
</feature>